<keyword evidence="4 6" id="KW-1133">Transmembrane helix</keyword>
<dbReference type="Proteomes" id="UP000655830">
    <property type="component" value="Unassembled WGS sequence"/>
</dbReference>
<dbReference type="EMBL" id="JACRSY010000011">
    <property type="protein sequence ID" value="MBC8579567.1"/>
    <property type="molecule type" value="Genomic_DNA"/>
</dbReference>
<gene>
    <name evidence="8" type="ORF">H8718_08495</name>
</gene>
<evidence type="ECO:0000313" key="8">
    <source>
        <dbReference type="EMBL" id="MBC8579567.1"/>
    </source>
</evidence>
<dbReference type="InterPro" id="IPR038078">
    <property type="entry name" value="PhoU-like_sf"/>
</dbReference>
<evidence type="ECO:0000256" key="4">
    <source>
        <dbReference type="ARBA" id="ARBA00022989"/>
    </source>
</evidence>
<dbReference type="NCBIfam" id="TIGR00704">
    <property type="entry name" value="NaPi_cotrn_rel"/>
    <property type="match status" value="1"/>
</dbReference>
<feature type="transmembrane region" description="Helical" evidence="6">
    <location>
        <begin position="49"/>
        <end position="68"/>
    </location>
</feature>
<dbReference type="SUPFAM" id="SSF109755">
    <property type="entry name" value="PhoU-like"/>
    <property type="match status" value="1"/>
</dbReference>
<dbReference type="PANTHER" id="PTHR10010:SF46">
    <property type="entry name" value="SODIUM-DEPENDENT PHOSPHATE TRANSPORT PROTEIN 2B"/>
    <property type="match status" value="1"/>
</dbReference>
<feature type="transmembrane region" description="Helical" evidence="6">
    <location>
        <begin position="140"/>
        <end position="157"/>
    </location>
</feature>
<dbReference type="PANTHER" id="PTHR10010">
    <property type="entry name" value="SOLUTE CARRIER FAMILY 34 SODIUM PHOSPHATE , MEMBER 2-RELATED"/>
    <property type="match status" value="1"/>
</dbReference>
<feature type="transmembrane region" description="Helical" evidence="6">
    <location>
        <begin position="177"/>
        <end position="201"/>
    </location>
</feature>
<keyword evidence="9" id="KW-1185">Reference proteome</keyword>
<feature type="transmembrane region" description="Helical" evidence="6">
    <location>
        <begin position="114"/>
        <end position="134"/>
    </location>
</feature>
<dbReference type="NCBIfam" id="NF037997">
    <property type="entry name" value="Na_Pi_symport"/>
    <property type="match status" value="1"/>
</dbReference>
<keyword evidence="2" id="KW-1003">Cell membrane</keyword>
<organism evidence="8 9">
    <name type="scientific">Zhenhengia yiwuensis</name>
    <dbReference type="NCBI Taxonomy" id="2763666"/>
    <lineage>
        <taxon>Bacteria</taxon>
        <taxon>Bacillati</taxon>
        <taxon>Bacillota</taxon>
        <taxon>Clostridia</taxon>
        <taxon>Lachnospirales</taxon>
        <taxon>Lachnospiraceae</taxon>
        <taxon>Zhenhengia</taxon>
    </lineage>
</organism>
<dbReference type="InterPro" id="IPR003841">
    <property type="entry name" value="Na/Pi_transpt"/>
</dbReference>
<dbReference type="GO" id="GO:0044341">
    <property type="term" value="P:sodium-dependent phosphate transport"/>
    <property type="evidence" value="ECO:0007669"/>
    <property type="project" value="InterPro"/>
</dbReference>
<evidence type="ECO:0000256" key="3">
    <source>
        <dbReference type="ARBA" id="ARBA00022692"/>
    </source>
</evidence>
<feature type="transmembrane region" description="Helical" evidence="6">
    <location>
        <begin position="256"/>
        <end position="277"/>
    </location>
</feature>
<keyword evidence="5 6" id="KW-0472">Membrane</keyword>
<accession>A0A926EJK3</accession>
<evidence type="ECO:0000256" key="5">
    <source>
        <dbReference type="ARBA" id="ARBA00023136"/>
    </source>
</evidence>
<dbReference type="Gene3D" id="1.20.58.220">
    <property type="entry name" value="Phosphate transport system protein phou homolog 2, domain 2"/>
    <property type="match status" value="1"/>
</dbReference>
<dbReference type="AlphaFoldDB" id="A0A926EJK3"/>
<name>A0A926EJK3_9FIRM</name>
<protein>
    <submittedName>
        <fullName evidence="8">Na/Pi cotransporter family protein</fullName>
    </submittedName>
</protein>
<keyword evidence="3 6" id="KW-0812">Transmembrane</keyword>
<dbReference type="Pfam" id="PF01895">
    <property type="entry name" value="PhoU"/>
    <property type="match status" value="2"/>
</dbReference>
<dbReference type="Pfam" id="PF02690">
    <property type="entry name" value="Na_Pi_cotrans"/>
    <property type="match status" value="2"/>
</dbReference>
<dbReference type="RefSeq" id="WP_249332574.1">
    <property type="nucleotide sequence ID" value="NZ_JACRSY010000011.1"/>
</dbReference>
<evidence type="ECO:0000256" key="6">
    <source>
        <dbReference type="SAM" id="Phobius"/>
    </source>
</evidence>
<evidence type="ECO:0000259" key="7">
    <source>
        <dbReference type="Pfam" id="PF01895"/>
    </source>
</evidence>
<feature type="transmembrane region" description="Helical" evidence="6">
    <location>
        <begin position="297"/>
        <end position="317"/>
    </location>
</feature>
<feature type="domain" description="PhoU" evidence="7">
    <location>
        <begin position="460"/>
        <end position="544"/>
    </location>
</feature>
<reference evidence="8" key="1">
    <citation type="submission" date="2020-08" db="EMBL/GenBank/DDBJ databases">
        <title>Genome public.</title>
        <authorList>
            <person name="Liu C."/>
            <person name="Sun Q."/>
        </authorList>
    </citation>
    <scope>NUCLEOTIDE SEQUENCE</scope>
    <source>
        <strain evidence="8">NSJ-12</strain>
    </source>
</reference>
<comment type="subcellular location">
    <subcellularLocation>
        <location evidence="1">Cell membrane</location>
        <topology evidence="1">Multi-pass membrane protein</topology>
    </subcellularLocation>
</comment>
<dbReference type="InterPro" id="IPR026022">
    <property type="entry name" value="PhoU_dom"/>
</dbReference>
<feature type="domain" description="PhoU" evidence="7">
    <location>
        <begin position="355"/>
        <end position="440"/>
    </location>
</feature>
<evidence type="ECO:0000256" key="2">
    <source>
        <dbReference type="ARBA" id="ARBA00022475"/>
    </source>
</evidence>
<evidence type="ECO:0000313" key="9">
    <source>
        <dbReference type="Proteomes" id="UP000655830"/>
    </source>
</evidence>
<feature type="transmembrane region" description="Helical" evidence="6">
    <location>
        <begin position="88"/>
        <end position="107"/>
    </location>
</feature>
<dbReference type="GO" id="GO:0005436">
    <property type="term" value="F:sodium:phosphate symporter activity"/>
    <property type="evidence" value="ECO:0007669"/>
    <property type="project" value="InterPro"/>
</dbReference>
<comment type="caution">
    <text evidence="8">The sequence shown here is derived from an EMBL/GenBank/DDBJ whole genome shotgun (WGS) entry which is preliminary data.</text>
</comment>
<feature type="transmembrane region" description="Helical" evidence="6">
    <location>
        <begin position="221"/>
        <end position="244"/>
    </location>
</feature>
<feature type="transmembrane region" description="Helical" evidence="6">
    <location>
        <begin position="6"/>
        <end position="28"/>
    </location>
</feature>
<sequence>MNQINWLDIGLSFIGGLGLFLFGMEYMGEGLQKAAGPKMKKLLSILTSNRLLGVLVGAGVTALIQSSSATTVMVVGFVNASLMSLKQAVGVIMGANIGTTITAWIVSLGEWTSFLKPSVLAPLCIAVGIALIMFAKKQGAKHTGIILFGFGTLFLGLDMMSDAAKPLRELEAVKNMFVVLGSNPILGILAGAGVTAIIQSSSASVGILQALALAGLVPWNSAIYIILGQNIGTCITAILSSIGANINAKRAAAIHFIFNFLGSVIFGILAIVIFTFIAPGLGSQMIDVTQISIVHTIFNVVNTLLLFPFAGSLVYLAEHLVKGKNEAKPGELQHLDERLFETPSFAVENAVKEVVRMGEIAKNNMEVAMQALFEKNRDKVQEVFDTEREINELQNGINQYLVKLSNISLTEKESLRVTNLFHIVSDIERIGDHADNIAELAATMIEDDSKFSDEARKELTRINEMGIQCLETALKAYEVTDDRLAKKAMVLEDHVDKLESNMRTNHIKRLVQKVCEPMAGIAFLDTLNNIERISDHASNIAQVVLEEI</sequence>
<proteinExistence type="predicted"/>
<evidence type="ECO:0000256" key="1">
    <source>
        <dbReference type="ARBA" id="ARBA00004651"/>
    </source>
</evidence>
<dbReference type="GO" id="GO:0005886">
    <property type="term" value="C:plasma membrane"/>
    <property type="evidence" value="ECO:0007669"/>
    <property type="project" value="UniProtKB-SubCell"/>
</dbReference>
<dbReference type="InterPro" id="IPR004633">
    <property type="entry name" value="NaPi_cotrn-rel/YqeW-like"/>
</dbReference>